<name>A0A0G3H0R4_9CORY</name>
<evidence type="ECO:0000313" key="2">
    <source>
        <dbReference type="Proteomes" id="UP000035199"/>
    </source>
</evidence>
<organism evidence="1 2">
    <name type="scientific">Corynebacterium mustelae</name>
    <dbReference type="NCBI Taxonomy" id="571915"/>
    <lineage>
        <taxon>Bacteria</taxon>
        <taxon>Bacillati</taxon>
        <taxon>Actinomycetota</taxon>
        <taxon>Actinomycetes</taxon>
        <taxon>Mycobacteriales</taxon>
        <taxon>Corynebacteriaceae</taxon>
        <taxon>Corynebacterium</taxon>
    </lineage>
</organism>
<dbReference type="GO" id="GO:0005737">
    <property type="term" value="C:cytoplasm"/>
    <property type="evidence" value="ECO:0007669"/>
    <property type="project" value="InterPro"/>
</dbReference>
<dbReference type="AlphaFoldDB" id="A0A0G3H0R4"/>
<dbReference type="Proteomes" id="UP000035199">
    <property type="component" value="Chromosome"/>
</dbReference>
<reference evidence="1 2" key="1">
    <citation type="journal article" date="2015" name="Genome Announc.">
        <title>Complete Genome Sequence of the Type Strain Corynebacterium mustelae DSM 45274, Isolated from Various Tissues of a Male Ferret with Lethal Sepsis.</title>
        <authorList>
            <person name="Ruckert C."/>
            <person name="Eimer J."/>
            <person name="Winkler A."/>
            <person name="Tauch A."/>
        </authorList>
    </citation>
    <scope>NUCLEOTIDE SEQUENCE [LARGE SCALE GENOMIC DNA]</scope>
    <source>
        <strain evidence="1 2">DSM 45274</strain>
    </source>
</reference>
<dbReference type="PANTHER" id="PTHR10889">
    <property type="entry name" value="DEOXYRIBOSE-PHOSPHATE ALDOLASE"/>
    <property type="match status" value="1"/>
</dbReference>
<dbReference type="InterPro" id="IPR011343">
    <property type="entry name" value="DeoC"/>
</dbReference>
<dbReference type="GO" id="GO:0016052">
    <property type="term" value="P:carbohydrate catabolic process"/>
    <property type="evidence" value="ECO:0007669"/>
    <property type="project" value="TreeGrafter"/>
</dbReference>
<proteinExistence type="predicted"/>
<dbReference type="Gene3D" id="3.20.20.70">
    <property type="entry name" value="Aldolase class I"/>
    <property type="match status" value="1"/>
</dbReference>
<dbReference type="STRING" id="571915.CMUST_01490"/>
<dbReference type="GO" id="GO:0004139">
    <property type="term" value="F:deoxyribose-phosphate aldolase activity"/>
    <property type="evidence" value="ECO:0007669"/>
    <property type="project" value="InterPro"/>
</dbReference>
<dbReference type="EMBL" id="CP011542">
    <property type="protein sequence ID" value="AKK04647.1"/>
    <property type="molecule type" value="Genomic_DNA"/>
</dbReference>
<dbReference type="InterPro" id="IPR013785">
    <property type="entry name" value="Aldolase_TIM"/>
</dbReference>
<dbReference type="PANTHER" id="PTHR10889:SF1">
    <property type="entry name" value="DEOXYRIBOSE-PHOSPHATE ALDOLASE"/>
    <property type="match status" value="1"/>
</dbReference>
<reference evidence="2" key="2">
    <citation type="submission" date="2015-05" db="EMBL/GenBank/DDBJ databases">
        <title>Complete genome sequence of Corynebacterium mustelae DSM 45274, isolated from various tissues of a male ferret with lethal sepsis.</title>
        <authorList>
            <person name="Ruckert C."/>
            <person name="Albersmeier A."/>
            <person name="Winkler A."/>
            <person name="Tauch A."/>
        </authorList>
    </citation>
    <scope>NUCLEOTIDE SEQUENCE [LARGE SCALE GENOMIC DNA]</scope>
    <source>
        <strain evidence="2">DSM 45274</strain>
    </source>
</reference>
<evidence type="ECO:0008006" key="3">
    <source>
        <dbReference type="Google" id="ProtNLM"/>
    </source>
</evidence>
<dbReference type="OrthoDB" id="6579831at2"/>
<protein>
    <recommendedName>
        <fullName evidence="3">Deoxyribose-phosphate aldolase</fullName>
    </recommendedName>
</protein>
<keyword evidence="2" id="KW-1185">Reference proteome</keyword>
<dbReference type="SUPFAM" id="SSF51569">
    <property type="entry name" value="Aldolase"/>
    <property type="match status" value="1"/>
</dbReference>
<dbReference type="RefSeq" id="WP_047261027.1">
    <property type="nucleotide sequence ID" value="NZ_CP011542.1"/>
</dbReference>
<evidence type="ECO:0000313" key="1">
    <source>
        <dbReference type="EMBL" id="AKK04647.1"/>
    </source>
</evidence>
<dbReference type="GO" id="GO:0009264">
    <property type="term" value="P:deoxyribonucleotide catabolic process"/>
    <property type="evidence" value="ECO:0007669"/>
    <property type="project" value="InterPro"/>
</dbReference>
<gene>
    <name evidence="1" type="ORF">CMUST_01490</name>
</gene>
<accession>A0A0G3H0R4</accession>
<dbReference type="KEGG" id="cmv:CMUST_01490"/>
<sequence length="166" mass="17068">MKIYRTFLSDGVAVVDLAEENICVLPNRVEIANGDIATFAGFPTGQHHVLVKAAEARLAVEQGARLVIAVPASLGEHELLTEVVTLRQAVAHPATLAVALDTCTLDDDAIAAAAKVICTGGADAVCSGVYESRAAAHIALDGILPIIAIGPTPDHAVGADIWLATS</sequence>
<dbReference type="PATRIC" id="fig|571915.4.peg.309"/>